<dbReference type="RefSeq" id="WP_061463101.1">
    <property type="nucleotide sequence ID" value="NZ_CP011008.1"/>
</dbReference>
<comment type="caution">
    <text evidence="1">The sequence shown here is derived from an EMBL/GenBank/DDBJ whole genome shotgun (WGS) entry which is preliminary data.</text>
</comment>
<proteinExistence type="predicted"/>
<evidence type="ECO:0000313" key="1">
    <source>
        <dbReference type="EMBL" id="MDM5454300.1"/>
    </source>
</evidence>
<dbReference type="KEGG" id="bsj:UP17_25150"/>
<dbReference type="EMBL" id="JAUCEY010000008">
    <property type="protein sequence ID" value="MDM5454300.1"/>
    <property type="molecule type" value="Genomic_DNA"/>
</dbReference>
<reference evidence="1" key="1">
    <citation type="submission" date="2023-06" db="EMBL/GenBank/DDBJ databases">
        <title>Comparative genomics of Bacillaceae isolates and their secondary metabolite potential.</title>
        <authorList>
            <person name="Song L."/>
            <person name="Nielsen L.J."/>
            <person name="Mohite O."/>
            <person name="Xu X."/>
            <person name="Weber T."/>
            <person name="Kovacs A.T."/>
        </authorList>
    </citation>
    <scope>NUCLEOTIDE SEQUENCE</scope>
    <source>
        <strain evidence="1">D8_B_37</strain>
    </source>
</reference>
<gene>
    <name evidence="1" type="ORF">QUF89_19445</name>
</gene>
<accession>A0AAW7IDT7</accession>
<name>A0AAW7IDT7_9BACI</name>
<sequence length="75" mass="8519">MDKGSIFALLGSNGAGKTTVVKEDYLRNNGDFEFDETKNKRPMNIWLYAKCRTFLDSDHPEQDVSHLLIANIQSL</sequence>
<evidence type="ECO:0008006" key="3">
    <source>
        <dbReference type="Google" id="ProtNLM"/>
    </source>
</evidence>
<evidence type="ECO:0000313" key="2">
    <source>
        <dbReference type="Proteomes" id="UP001234602"/>
    </source>
</evidence>
<protein>
    <recommendedName>
        <fullName evidence="3">ABC transporter domain-containing protein</fullName>
    </recommendedName>
</protein>
<dbReference type="AlphaFoldDB" id="A0AAW7IDT7"/>
<organism evidence="1 2">
    <name type="scientific">Peribacillus simplex</name>
    <dbReference type="NCBI Taxonomy" id="1478"/>
    <lineage>
        <taxon>Bacteria</taxon>
        <taxon>Bacillati</taxon>
        <taxon>Bacillota</taxon>
        <taxon>Bacilli</taxon>
        <taxon>Bacillales</taxon>
        <taxon>Bacillaceae</taxon>
        <taxon>Peribacillus</taxon>
    </lineage>
</organism>
<dbReference type="Proteomes" id="UP001234602">
    <property type="component" value="Unassembled WGS sequence"/>
</dbReference>
<dbReference type="KEGG" id="bsj:UP17_11330"/>